<dbReference type="PANTHER" id="PTHR14187:SF5">
    <property type="entry name" value="HEAT SHOCK 70 KDA PROTEIN 12A"/>
    <property type="match status" value="1"/>
</dbReference>
<dbReference type="SUPFAM" id="SSF53067">
    <property type="entry name" value="Actin-like ATPase domain"/>
    <property type="match status" value="1"/>
</dbReference>
<dbReference type="CDD" id="cd10170">
    <property type="entry name" value="ASKHA_NBD_HSP70"/>
    <property type="match status" value="1"/>
</dbReference>
<reference evidence="2 3" key="1">
    <citation type="submission" date="2016-04" db="EMBL/GenBank/DDBJ databases">
        <title>Multiple horizontal gene transfer events from other fungi enriched the ability of the initially mycotrophic fungus Trichoderma (Ascomycota) to feed on dead plant biomass.</title>
        <authorList>
            <person name="Atanasova L."/>
            <person name="Chenthamara K."/>
            <person name="Zhang J."/>
            <person name="Grujic M."/>
            <person name="Henrissat B."/>
            <person name="Kuo A."/>
            <person name="Aertz A."/>
            <person name="Salamov A."/>
            <person name="Lipzen A."/>
            <person name="Labutti K."/>
            <person name="Barry K."/>
            <person name="Miao Y."/>
            <person name="Rahimi M.J."/>
            <person name="Shen Q."/>
            <person name="Grigoriev I.V."/>
            <person name="Kubicek C.P."/>
            <person name="Druzhinina I.S."/>
        </authorList>
    </citation>
    <scope>NUCLEOTIDE SEQUENCE [LARGE SCALE GENOMIC DNA]</scope>
    <source>
        <strain evidence="2 3">NJAU 4742</strain>
    </source>
</reference>
<dbReference type="OrthoDB" id="2963168at2759"/>
<feature type="region of interest" description="Disordered" evidence="1">
    <location>
        <begin position="484"/>
        <end position="529"/>
    </location>
</feature>
<dbReference type="AlphaFoldDB" id="A0A1T3CPI6"/>
<comment type="caution">
    <text evidence="2">The sequence shown here is derived from an EMBL/GenBank/DDBJ whole genome shotgun (WGS) entry which is preliminary data.</text>
</comment>
<organism evidence="2 3">
    <name type="scientific">Trichoderma guizhouense</name>
    <dbReference type="NCBI Taxonomy" id="1491466"/>
    <lineage>
        <taxon>Eukaryota</taxon>
        <taxon>Fungi</taxon>
        <taxon>Dikarya</taxon>
        <taxon>Ascomycota</taxon>
        <taxon>Pezizomycotina</taxon>
        <taxon>Sordariomycetes</taxon>
        <taxon>Hypocreomycetidae</taxon>
        <taxon>Hypocreales</taxon>
        <taxon>Hypocreaceae</taxon>
        <taxon>Trichoderma</taxon>
    </lineage>
</organism>
<accession>A0A1T3CPI6</accession>
<name>A0A1T3CPI6_9HYPO</name>
<dbReference type="EMBL" id="LVVK01000011">
    <property type="protein sequence ID" value="OPB43008.1"/>
    <property type="molecule type" value="Genomic_DNA"/>
</dbReference>
<evidence type="ECO:0000256" key="1">
    <source>
        <dbReference type="SAM" id="MobiDB-lite"/>
    </source>
</evidence>
<dbReference type="Proteomes" id="UP000191004">
    <property type="component" value="Unassembled WGS sequence"/>
</dbReference>
<gene>
    <name evidence="2" type="ORF">A0O28_0086440</name>
</gene>
<dbReference type="InterPro" id="IPR043129">
    <property type="entry name" value="ATPase_NBD"/>
</dbReference>
<feature type="compositionally biased region" description="Polar residues" evidence="1">
    <location>
        <begin position="510"/>
        <end position="529"/>
    </location>
</feature>
<evidence type="ECO:0000313" key="3">
    <source>
        <dbReference type="Proteomes" id="UP000191004"/>
    </source>
</evidence>
<dbReference type="Gene3D" id="3.30.420.40">
    <property type="match status" value="1"/>
</dbReference>
<proteinExistence type="predicted"/>
<evidence type="ECO:0000313" key="2">
    <source>
        <dbReference type="EMBL" id="OPB43008.1"/>
    </source>
</evidence>
<keyword evidence="3" id="KW-1185">Reference proteome</keyword>
<dbReference type="PANTHER" id="PTHR14187">
    <property type="entry name" value="ALPHA KINASE/ELONGATION FACTOR 2 KINASE"/>
    <property type="match status" value="1"/>
</dbReference>
<sequence length="529" mass="58762">MPRPAPMPRAARRATRQVSDGDPTIVIGIDFGTTFSGVAWARSTRPDLVNIVTSWKSSFIFNSDREKVSTSIAYSKGSEAPLWGYTAPVGSSTLNWFKLCIIDEEDIPLYLRASTHLQTVQTALERLGTHAVEVISDYLRELWNYTLGCIERAEGASIVELSAFKVVVTLPAIWPMYAQFRMKEAIQKAGILSLRNAADTTVEFISEPEAAALATLRDMSDRADMRTGDHFVVCDAGGGTVVSHSVFSLRDLESSYDSQDVITYTVISQTPMKVRESVKGDEILQSSGARPWTAVCRGAAIRGLEKSDNAADSVIYSRIARASYGTMCNYPWSEGKHDGRDKEWCPITEEHIAADQTSWFLRIGDTMKVGKSIELPFHQDFEEPMESVSTDLIYSNAINPSSRCDETVKELCQVRWSSVPKYEELPSWKNSKGRLLKRLTYTIKMTSNGVSLDFEISHKGKVMASKNVTVDYSESGTTARRAVSHLDGDGEGDGDDSSTYAPSRSERSEATNQEYSSWDNYISTRIPQR</sequence>
<protein>
    <submittedName>
        <fullName evidence="2">Uncharacterized protein</fullName>
    </submittedName>
</protein>